<dbReference type="RefSeq" id="WP_161698644.1">
    <property type="nucleotide sequence ID" value="NZ_JAAAMU010000006.1"/>
</dbReference>
<dbReference type="InterPro" id="IPR035396">
    <property type="entry name" value="Bac_rhamnosid6H"/>
</dbReference>
<dbReference type="PANTHER" id="PTHR34987:SF6">
    <property type="entry name" value="ALPHA-L-RHAMNOSIDASE SIX-HAIRPIN GLYCOSIDASE DOMAIN-CONTAINING PROTEIN"/>
    <property type="match status" value="1"/>
</dbReference>
<dbReference type="PANTHER" id="PTHR34987">
    <property type="entry name" value="C, PUTATIVE (AFU_ORTHOLOGUE AFUA_3G02880)-RELATED"/>
    <property type="match status" value="1"/>
</dbReference>
<comment type="caution">
    <text evidence="3">The sequence shown here is derived from an EMBL/GenBank/DDBJ whole genome shotgun (WGS) entry which is preliminary data.</text>
</comment>
<dbReference type="OrthoDB" id="9815108at2"/>
<dbReference type="SUPFAM" id="SSF48208">
    <property type="entry name" value="Six-hairpin glycosidases"/>
    <property type="match status" value="1"/>
</dbReference>
<name>A0A7X4YPE8_9BACL</name>
<evidence type="ECO:0000259" key="2">
    <source>
        <dbReference type="Pfam" id="PF17390"/>
    </source>
</evidence>
<dbReference type="Proteomes" id="UP000558113">
    <property type="component" value="Unassembled WGS sequence"/>
</dbReference>
<evidence type="ECO:0008006" key="5">
    <source>
        <dbReference type="Google" id="ProtNLM"/>
    </source>
</evidence>
<sequence length="599" mass="67786">MKRSYSPSSRELVPDGFSPIVLQPGQTVRFDFEIKRAGLLHVRLGGASPAWERIRYAYTSDDRLFPSLYKGFEDEAWLSGRFPSYVRMRPFGTLSQFVSRGDGVYVLEDDLTVLRYLEIDNRSDEPLEILELWLVYTAAPYKTVGGFECDDELINDCWAMGVYTTEICSQPSKYTQRELIGPFSDYVIWDGVRRDKDIWGGDLRPASLTALYAFDRPEIVKNTLELLLSIQHAEGEEKGIIPGSGAYGQIFYEWTMWTVVNLWEYVLLTGDVGYLRENANRLIEVVAWMNKRMDRDGLISGLNSWMYSIDARGKISGLALAQKAAWDALHRLFALLDHPLRHFCQEQAERTKRSILAQFSVAGTPLLTMLPAGTKQRDRFAIDGNLWAILHDVADPPRAAAILQEVQERFWTERGSINVVPVFEESEDGAWWWEVLPKEAAVWRHNDTIWPYMSAYEALASFHAGQTDRGLEVMRRIGASHLNQGHRTYWEMMNRDGSLPVGNHGDTLSLSHAWGGSSSYGLQAYVAGIRPLEPGFASFSAKPALGGLKWMKAEVPTPHGIIEVEAERNPAGQIKGFVRHPQSIRCETGAGMEIVRRRP</sequence>
<dbReference type="Pfam" id="PF17389">
    <property type="entry name" value="Bac_rhamnosid6H"/>
    <property type="match status" value="1"/>
</dbReference>
<dbReference type="InterPro" id="IPR012341">
    <property type="entry name" value="6hp_glycosidase-like_sf"/>
</dbReference>
<gene>
    <name evidence="3" type="ORF">GT003_13860</name>
</gene>
<organism evidence="3 4">
    <name type="scientific">Paenibacillus sacheonensis</name>
    <dbReference type="NCBI Taxonomy" id="742054"/>
    <lineage>
        <taxon>Bacteria</taxon>
        <taxon>Bacillati</taxon>
        <taxon>Bacillota</taxon>
        <taxon>Bacilli</taxon>
        <taxon>Bacillales</taxon>
        <taxon>Paenibacillaceae</taxon>
        <taxon>Paenibacillus</taxon>
    </lineage>
</organism>
<dbReference type="EMBL" id="JAAAMU010000006">
    <property type="protein sequence ID" value="NBC70078.1"/>
    <property type="molecule type" value="Genomic_DNA"/>
</dbReference>
<dbReference type="Gene3D" id="2.60.420.10">
    <property type="entry name" value="Maltose phosphorylase, domain 3"/>
    <property type="match status" value="1"/>
</dbReference>
<dbReference type="Gene3D" id="1.50.10.10">
    <property type="match status" value="1"/>
</dbReference>
<dbReference type="GO" id="GO:0005975">
    <property type="term" value="P:carbohydrate metabolic process"/>
    <property type="evidence" value="ECO:0007669"/>
    <property type="project" value="InterPro"/>
</dbReference>
<feature type="domain" description="Alpha-L-rhamnosidase six-hairpin glycosidase" evidence="1">
    <location>
        <begin position="144"/>
        <end position="299"/>
    </location>
</feature>
<proteinExistence type="predicted"/>
<dbReference type="AlphaFoldDB" id="A0A7X4YPE8"/>
<evidence type="ECO:0000259" key="1">
    <source>
        <dbReference type="Pfam" id="PF17389"/>
    </source>
</evidence>
<evidence type="ECO:0000313" key="4">
    <source>
        <dbReference type="Proteomes" id="UP000558113"/>
    </source>
</evidence>
<feature type="domain" description="Alpha-L-rhamnosidase C-terminal" evidence="2">
    <location>
        <begin position="528"/>
        <end position="586"/>
    </location>
</feature>
<evidence type="ECO:0000313" key="3">
    <source>
        <dbReference type="EMBL" id="NBC70078.1"/>
    </source>
</evidence>
<protein>
    <recommendedName>
        <fullName evidence="5">Alpha-L-rhamnosidase six-hairpin glycosidase domain-containing protein</fullName>
    </recommendedName>
</protein>
<dbReference type="Pfam" id="PF17390">
    <property type="entry name" value="Bac_rhamnosid_C"/>
    <property type="match status" value="1"/>
</dbReference>
<accession>A0A7X4YPE8</accession>
<dbReference type="InterPro" id="IPR008928">
    <property type="entry name" value="6-hairpin_glycosidase_sf"/>
</dbReference>
<dbReference type="InterPro" id="IPR035398">
    <property type="entry name" value="Bac_rhamnosid_C"/>
</dbReference>
<reference evidence="3 4" key="1">
    <citation type="submission" date="2020-01" db="EMBL/GenBank/DDBJ databases">
        <title>Paenibacillus soybeanensis sp. nov. isolated from the nodules of soybean (Glycine max(L.) Merr).</title>
        <authorList>
            <person name="Wang H."/>
        </authorList>
    </citation>
    <scope>NUCLEOTIDE SEQUENCE [LARGE SCALE GENOMIC DNA]</scope>
    <source>
        <strain evidence="3 4">DSM 23054</strain>
    </source>
</reference>
<keyword evidence="4" id="KW-1185">Reference proteome</keyword>